<dbReference type="AlphaFoldDB" id="A0A1Z5H3J6"/>
<organism evidence="7 8">
    <name type="scientific">Secundilactobacillus silagei JCM 19001</name>
    <dbReference type="NCBI Taxonomy" id="1302250"/>
    <lineage>
        <taxon>Bacteria</taxon>
        <taxon>Bacillati</taxon>
        <taxon>Bacillota</taxon>
        <taxon>Bacilli</taxon>
        <taxon>Lactobacillales</taxon>
        <taxon>Lactobacillaceae</taxon>
        <taxon>Secundilactobacillus</taxon>
    </lineage>
</organism>
<keyword evidence="2" id="KW-0645">Protease</keyword>
<protein>
    <submittedName>
        <fullName evidence="7">Cell wall-associated hydrolase</fullName>
    </submittedName>
</protein>
<dbReference type="PANTHER" id="PTHR47053">
    <property type="entry name" value="MUREIN DD-ENDOPEPTIDASE MEPH-RELATED"/>
    <property type="match status" value="1"/>
</dbReference>
<sequence>MKNLITKSIIAIVAFFSFAVAGSQVTSAHAASTDASYSTVLTTAKQKLGHPYVWGATGPYAFDCSGFTGYVYKKAANITIPRTAQAQYNAYKHVSGTNVQKGDLVFFGYGTHSISHVGLYVGNGKMIDAQNRGVVTERVHAPWWHVVGYAHVTDFSASATATQN</sequence>
<dbReference type="Gene3D" id="3.90.1720.10">
    <property type="entry name" value="endopeptidase domain like (from Nostoc punctiforme)"/>
    <property type="match status" value="1"/>
</dbReference>
<evidence type="ECO:0000313" key="7">
    <source>
        <dbReference type="EMBL" id="GAT17883.1"/>
    </source>
</evidence>
<dbReference type="Pfam" id="PF00877">
    <property type="entry name" value="NLPC_P60"/>
    <property type="match status" value="1"/>
</dbReference>
<dbReference type="EMBL" id="BCMG01000001">
    <property type="protein sequence ID" value="GAT17883.1"/>
    <property type="molecule type" value="Genomic_DNA"/>
</dbReference>
<dbReference type="GO" id="GO:0006508">
    <property type="term" value="P:proteolysis"/>
    <property type="evidence" value="ECO:0007669"/>
    <property type="project" value="UniProtKB-KW"/>
</dbReference>
<evidence type="ECO:0000313" key="8">
    <source>
        <dbReference type="Proteomes" id="UP000198402"/>
    </source>
</evidence>
<dbReference type="PROSITE" id="PS51935">
    <property type="entry name" value="NLPC_P60"/>
    <property type="match status" value="1"/>
</dbReference>
<keyword evidence="4" id="KW-0788">Thiol protease</keyword>
<keyword evidence="3 7" id="KW-0378">Hydrolase</keyword>
<feature type="signal peptide" evidence="5">
    <location>
        <begin position="1"/>
        <end position="30"/>
    </location>
</feature>
<dbReference type="STRING" id="1302250.GCA_001313225_00202"/>
<comment type="similarity">
    <text evidence="1">Belongs to the peptidase C40 family.</text>
</comment>
<evidence type="ECO:0000256" key="2">
    <source>
        <dbReference type="ARBA" id="ARBA00022670"/>
    </source>
</evidence>
<name>A0A1Z5H3J6_9LACO</name>
<dbReference type="PANTHER" id="PTHR47053:SF1">
    <property type="entry name" value="MUREIN DD-ENDOPEPTIDASE MEPH-RELATED"/>
    <property type="match status" value="1"/>
</dbReference>
<feature type="domain" description="NlpC/P60" evidence="6">
    <location>
        <begin position="34"/>
        <end position="154"/>
    </location>
</feature>
<dbReference type="OrthoDB" id="1654978at2"/>
<accession>A0A1Z5H3J6</accession>
<evidence type="ECO:0000256" key="5">
    <source>
        <dbReference type="SAM" id="SignalP"/>
    </source>
</evidence>
<dbReference type="SUPFAM" id="SSF54001">
    <property type="entry name" value="Cysteine proteinases"/>
    <property type="match status" value="1"/>
</dbReference>
<evidence type="ECO:0000259" key="6">
    <source>
        <dbReference type="PROSITE" id="PS51935"/>
    </source>
</evidence>
<evidence type="ECO:0000256" key="4">
    <source>
        <dbReference type="ARBA" id="ARBA00022807"/>
    </source>
</evidence>
<gene>
    <name evidence="7" type="ORF">IWT126_00140</name>
</gene>
<evidence type="ECO:0000256" key="3">
    <source>
        <dbReference type="ARBA" id="ARBA00022801"/>
    </source>
</evidence>
<comment type="caution">
    <text evidence="7">The sequence shown here is derived from an EMBL/GenBank/DDBJ whole genome shotgun (WGS) entry which is preliminary data.</text>
</comment>
<dbReference type="InterPro" id="IPR038765">
    <property type="entry name" value="Papain-like_cys_pep_sf"/>
</dbReference>
<dbReference type="GO" id="GO:0008234">
    <property type="term" value="F:cysteine-type peptidase activity"/>
    <property type="evidence" value="ECO:0007669"/>
    <property type="project" value="UniProtKB-KW"/>
</dbReference>
<reference evidence="7 8" key="1">
    <citation type="submission" date="2015-11" db="EMBL/GenBank/DDBJ databases">
        <title>Draft genome sequences of new species of the genus Lactobacillus isolated from orchardgrass silage.</title>
        <authorList>
            <person name="Tohno M."/>
            <person name="Tanizawa Y."/>
            <person name="Arita M."/>
        </authorList>
    </citation>
    <scope>NUCLEOTIDE SEQUENCE [LARGE SCALE GENOMIC DNA]</scope>
    <source>
        <strain evidence="7 8">IWT126</strain>
    </source>
</reference>
<dbReference type="RefSeq" id="WP_054653726.1">
    <property type="nucleotide sequence ID" value="NZ_BBFL01000001.1"/>
</dbReference>
<dbReference type="Proteomes" id="UP000198402">
    <property type="component" value="Unassembled WGS sequence"/>
</dbReference>
<keyword evidence="5" id="KW-0732">Signal</keyword>
<dbReference type="InterPro" id="IPR051202">
    <property type="entry name" value="Peptidase_C40"/>
</dbReference>
<keyword evidence="8" id="KW-1185">Reference proteome</keyword>
<evidence type="ECO:0000256" key="1">
    <source>
        <dbReference type="ARBA" id="ARBA00007074"/>
    </source>
</evidence>
<dbReference type="InterPro" id="IPR000064">
    <property type="entry name" value="NLP_P60_dom"/>
</dbReference>
<feature type="chain" id="PRO_5011112723" evidence="5">
    <location>
        <begin position="31"/>
        <end position="164"/>
    </location>
</feature>
<proteinExistence type="inferred from homology"/>